<evidence type="ECO:0000256" key="1">
    <source>
        <dbReference type="SAM" id="MobiDB-lite"/>
    </source>
</evidence>
<dbReference type="EMBL" id="CAEZYQ010000010">
    <property type="protein sequence ID" value="CAB4743613.1"/>
    <property type="molecule type" value="Genomic_DNA"/>
</dbReference>
<sequence>MPLAVVRRTVERMSHRASDDEVRDEARRERDEVVDVDRATAMAALDKIRKRDAELLKRLAR</sequence>
<protein>
    <submittedName>
        <fullName evidence="2">Unannotated protein</fullName>
    </submittedName>
</protein>
<feature type="region of interest" description="Disordered" evidence="1">
    <location>
        <begin position="8"/>
        <end position="28"/>
    </location>
</feature>
<organism evidence="2">
    <name type="scientific">freshwater metagenome</name>
    <dbReference type="NCBI Taxonomy" id="449393"/>
    <lineage>
        <taxon>unclassified sequences</taxon>
        <taxon>metagenomes</taxon>
        <taxon>ecological metagenomes</taxon>
    </lineage>
</organism>
<accession>A0A6J6T9Q0</accession>
<proteinExistence type="predicted"/>
<gene>
    <name evidence="2" type="ORF">UFOPK2761_01503</name>
</gene>
<dbReference type="AlphaFoldDB" id="A0A6J6T9Q0"/>
<name>A0A6J6T9Q0_9ZZZZ</name>
<evidence type="ECO:0000313" key="2">
    <source>
        <dbReference type="EMBL" id="CAB4743613.1"/>
    </source>
</evidence>
<reference evidence="2" key="1">
    <citation type="submission" date="2020-05" db="EMBL/GenBank/DDBJ databases">
        <authorList>
            <person name="Chiriac C."/>
            <person name="Salcher M."/>
            <person name="Ghai R."/>
            <person name="Kavagutti S V."/>
        </authorList>
    </citation>
    <scope>NUCLEOTIDE SEQUENCE</scope>
</reference>